<evidence type="ECO:0000313" key="3">
    <source>
        <dbReference type="EMBL" id="RXR21115.1"/>
    </source>
</evidence>
<protein>
    <recommendedName>
        <fullName evidence="2">Putative auto-transporter adhesin head GIN domain-containing protein</fullName>
    </recommendedName>
</protein>
<dbReference type="InterPro" id="IPR021255">
    <property type="entry name" value="DUF2807"/>
</dbReference>
<organism evidence="3 4">
    <name type="scientific">Flavobacterium amnicola</name>
    <dbReference type="NCBI Taxonomy" id="2506422"/>
    <lineage>
        <taxon>Bacteria</taxon>
        <taxon>Pseudomonadati</taxon>
        <taxon>Bacteroidota</taxon>
        <taxon>Flavobacteriia</taxon>
        <taxon>Flavobacteriales</taxon>
        <taxon>Flavobacteriaceae</taxon>
        <taxon>Flavobacterium</taxon>
    </lineage>
</organism>
<dbReference type="Gene3D" id="2.160.20.120">
    <property type="match status" value="2"/>
</dbReference>
<dbReference type="Proteomes" id="UP000290283">
    <property type="component" value="Unassembled WGS sequence"/>
</dbReference>
<dbReference type="Pfam" id="PF10988">
    <property type="entry name" value="DUF2807"/>
    <property type="match status" value="1"/>
</dbReference>
<dbReference type="OrthoDB" id="945689at2"/>
<dbReference type="EMBL" id="SBKO01000001">
    <property type="protein sequence ID" value="RXR21115.1"/>
    <property type="molecule type" value="Genomic_DNA"/>
</dbReference>
<name>A0A4Q1K6N6_9FLAO</name>
<sequence length="221" mass="23963">MTKLIVAIALVFTTTIANAQLRGSGNTITKSFEYSNFDKVFLEDINGKTEVLIGKSWSVLISIDDNLMPLLGVEYNPVEKNLKILFKENQNNKLYVENTNVKIKITMPIASLISNKGNSQLVVKNVTGSYFKLENVGNGDVKLEGTTDFLEIEKTGNGEVFAETISTKKAYVKSIGNGDTLVNVSEELTAVLSGNGDIINSGKAVFSCNSKKSGNGNLVVR</sequence>
<feature type="domain" description="Putative auto-transporter adhesin head GIN" evidence="2">
    <location>
        <begin position="48"/>
        <end position="203"/>
    </location>
</feature>
<reference evidence="4" key="1">
    <citation type="submission" date="2019-01" db="EMBL/GenBank/DDBJ databases">
        <title>Cytophagaceae bacterium strain CAR-16.</title>
        <authorList>
            <person name="Chen W.-M."/>
        </authorList>
    </citation>
    <scope>NUCLEOTIDE SEQUENCE [LARGE SCALE GENOMIC DNA]</scope>
    <source>
        <strain evidence="4">LLJ-11</strain>
    </source>
</reference>
<keyword evidence="4" id="KW-1185">Reference proteome</keyword>
<feature type="signal peptide" evidence="1">
    <location>
        <begin position="1"/>
        <end position="19"/>
    </location>
</feature>
<gene>
    <name evidence="3" type="ORF">EQG63_04015</name>
</gene>
<evidence type="ECO:0000313" key="4">
    <source>
        <dbReference type="Proteomes" id="UP000290283"/>
    </source>
</evidence>
<dbReference type="AlphaFoldDB" id="A0A4Q1K6N6"/>
<accession>A0A4Q1K6N6</accession>
<evidence type="ECO:0000259" key="2">
    <source>
        <dbReference type="Pfam" id="PF10988"/>
    </source>
</evidence>
<evidence type="ECO:0000256" key="1">
    <source>
        <dbReference type="SAM" id="SignalP"/>
    </source>
</evidence>
<dbReference type="RefSeq" id="WP_129434670.1">
    <property type="nucleotide sequence ID" value="NZ_SBKO01000001.1"/>
</dbReference>
<feature type="chain" id="PRO_5020748956" description="Putative auto-transporter adhesin head GIN domain-containing protein" evidence="1">
    <location>
        <begin position="20"/>
        <end position="221"/>
    </location>
</feature>
<keyword evidence="1" id="KW-0732">Signal</keyword>
<proteinExistence type="predicted"/>
<comment type="caution">
    <text evidence="3">The sequence shown here is derived from an EMBL/GenBank/DDBJ whole genome shotgun (WGS) entry which is preliminary data.</text>
</comment>